<dbReference type="GO" id="GO:0005739">
    <property type="term" value="C:mitochondrion"/>
    <property type="evidence" value="ECO:0007669"/>
    <property type="project" value="TreeGrafter"/>
</dbReference>
<organism evidence="4">
    <name type="scientific">Soboliphyme baturini</name>
    <dbReference type="NCBI Taxonomy" id="241478"/>
    <lineage>
        <taxon>Eukaryota</taxon>
        <taxon>Metazoa</taxon>
        <taxon>Ecdysozoa</taxon>
        <taxon>Nematoda</taxon>
        <taxon>Enoplea</taxon>
        <taxon>Dorylaimia</taxon>
        <taxon>Dioctophymatida</taxon>
        <taxon>Dioctophymatoidea</taxon>
        <taxon>Soboliphymatidae</taxon>
        <taxon>Soboliphyme</taxon>
    </lineage>
</organism>
<evidence type="ECO:0000259" key="1">
    <source>
        <dbReference type="SMART" id="SM00244"/>
    </source>
</evidence>
<sequence length="168" mass="19216">MNRQILKNVSKLSWLVLQIRPRSSAAFNSMLLFVPQQEAWVIERMGRFHRVLEPGFNLLMPIIDKIAYIQSLKELAIEIPQQSAITVDNVALQIDGVLYLKVIDPFKASYGVEDAEFAVTQLAQTTMRSEVGKITLDTVFRERELLNESIVGKLQCNTLRRSMFPCLF</sequence>
<dbReference type="InterPro" id="IPR050710">
    <property type="entry name" value="Band7/mec-2_domain"/>
</dbReference>
<dbReference type="Gene3D" id="3.30.479.30">
    <property type="entry name" value="Band 7 domain"/>
    <property type="match status" value="1"/>
</dbReference>
<protein>
    <submittedName>
        <fullName evidence="4">PHB domain-containing protein</fullName>
    </submittedName>
</protein>
<dbReference type="InterPro" id="IPR001107">
    <property type="entry name" value="Band_7"/>
</dbReference>
<dbReference type="SMART" id="SM00244">
    <property type="entry name" value="PHB"/>
    <property type="match status" value="1"/>
</dbReference>
<dbReference type="OrthoDB" id="434619at2759"/>
<name>A0A183IYG1_9BILA</name>
<keyword evidence="3" id="KW-1185">Reference proteome</keyword>
<feature type="domain" description="Band 7" evidence="1">
    <location>
        <begin position="29"/>
        <end position="163"/>
    </location>
</feature>
<dbReference type="PRINTS" id="PR00721">
    <property type="entry name" value="STOMATIN"/>
</dbReference>
<dbReference type="Pfam" id="PF01145">
    <property type="entry name" value="Band_7"/>
    <property type="match status" value="1"/>
</dbReference>
<dbReference type="InterPro" id="IPR001972">
    <property type="entry name" value="Stomatin_HflK_fam"/>
</dbReference>
<dbReference type="AlphaFoldDB" id="A0A183IYG1"/>
<dbReference type="GO" id="GO:0007005">
    <property type="term" value="P:mitochondrion organization"/>
    <property type="evidence" value="ECO:0007669"/>
    <property type="project" value="TreeGrafter"/>
</dbReference>
<evidence type="ECO:0000313" key="3">
    <source>
        <dbReference type="Proteomes" id="UP000270296"/>
    </source>
</evidence>
<dbReference type="WBParaSite" id="SBAD_0000897201-mRNA-1">
    <property type="protein sequence ID" value="SBAD_0000897201-mRNA-1"/>
    <property type="gene ID" value="SBAD_0000897201"/>
</dbReference>
<evidence type="ECO:0000313" key="2">
    <source>
        <dbReference type="EMBL" id="VDP18437.1"/>
    </source>
</evidence>
<dbReference type="PANTHER" id="PTHR43327">
    <property type="entry name" value="STOMATIN-LIKE PROTEIN 2, MITOCHONDRIAL"/>
    <property type="match status" value="1"/>
</dbReference>
<dbReference type="PANTHER" id="PTHR43327:SF10">
    <property type="entry name" value="STOMATIN-LIKE PROTEIN 2, MITOCHONDRIAL"/>
    <property type="match status" value="1"/>
</dbReference>
<dbReference type="GO" id="GO:0016020">
    <property type="term" value="C:membrane"/>
    <property type="evidence" value="ECO:0007669"/>
    <property type="project" value="InterPro"/>
</dbReference>
<dbReference type="EMBL" id="UZAM01011827">
    <property type="protein sequence ID" value="VDP18437.1"/>
    <property type="molecule type" value="Genomic_DNA"/>
</dbReference>
<dbReference type="SUPFAM" id="SSF117892">
    <property type="entry name" value="Band 7/SPFH domain"/>
    <property type="match status" value="1"/>
</dbReference>
<dbReference type="Proteomes" id="UP000270296">
    <property type="component" value="Unassembled WGS sequence"/>
</dbReference>
<accession>A0A183IYG1</accession>
<gene>
    <name evidence="2" type="ORF">SBAD_LOCUS8659</name>
</gene>
<dbReference type="InterPro" id="IPR036013">
    <property type="entry name" value="Band_7/SPFH_dom_sf"/>
</dbReference>
<reference evidence="2 3" key="2">
    <citation type="submission" date="2018-11" db="EMBL/GenBank/DDBJ databases">
        <authorList>
            <consortium name="Pathogen Informatics"/>
        </authorList>
    </citation>
    <scope>NUCLEOTIDE SEQUENCE [LARGE SCALE GENOMIC DNA]</scope>
</reference>
<reference evidence="4" key="1">
    <citation type="submission" date="2016-06" db="UniProtKB">
        <authorList>
            <consortium name="WormBaseParasite"/>
        </authorList>
    </citation>
    <scope>IDENTIFICATION</scope>
</reference>
<dbReference type="CDD" id="cd08829">
    <property type="entry name" value="SPFH_paraslipin"/>
    <property type="match status" value="1"/>
</dbReference>
<evidence type="ECO:0000313" key="4">
    <source>
        <dbReference type="WBParaSite" id="SBAD_0000897201-mRNA-1"/>
    </source>
</evidence>
<proteinExistence type="predicted"/>